<dbReference type="SUPFAM" id="SSF159800">
    <property type="entry name" value="PrpR receptor domain-like"/>
    <property type="match status" value="1"/>
</dbReference>
<dbReference type="STRING" id="706434.HMPREF9429_00723"/>
<dbReference type="InterPro" id="IPR002078">
    <property type="entry name" value="Sigma_54_int"/>
</dbReference>
<dbReference type="InterPro" id="IPR000014">
    <property type="entry name" value="PAS"/>
</dbReference>
<dbReference type="GO" id="GO:0003677">
    <property type="term" value="F:DNA binding"/>
    <property type="evidence" value="ECO:0007669"/>
    <property type="project" value="InterPro"/>
</dbReference>
<dbReference type="CDD" id="cd00009">
    <property type="entry name" value="AAA"/>
    <property type="match status" value="1"/>
</dbReference>
<dbReference type="HOGENOM" id="CLU_000445_8_5_9"/>
<dbReference type="Gene3D" id="3.40.50.10660">
    <property type="entry name" value="PrpR receptor domain-like"/>
    <property type="match status" value="1"/>
</dbReference>
<dbReference type="Gene3D" id="1.10.8.60">
    <property type="match status" value="1"/>
</dbReference>
<dbReference type="Gene3D" id="3.40.50.2300">
    <property type="match status" value="1"/>
</dbReference>
<dbReference type="PROSITE" id="PS50045">
    <property type="entry name" value="SIGMA54_INTERACT_4"/>
    <property type="match status" value="1"/>
</dbReference>
<dbReference type="SUPFAM" id="SSF52540">
    <property type="entry name" value="P-loop containing nucleoside triphosphate hydrolases"/>
    <property type="match status" value="1"/>
</dbReference>
<dbReference type="Pfam" id="PF25601">
    <property type="entry name" value="AAA_lid_14"/>
    <property type="match status" value="1"/>
</dbReference>
<dbReference type="FunFam" id="3.40.50.300:FF:000006">
    <property type="entry name" value="DNA-binding transcriptional regulator NtrC"/>
    <property type="match status" value="1"/>
</dbReference>
<dbReference type="Gene3D" id="3.40.50.300">
    <property type="entry name" value="P-loop containing nucleotide triphosphate hydrolases"/>
    <property type="match status" value="1"/>
</dbReference>
<evidence type="ECO:0000256" key="2">
    <source>
        <dbReference type="ARBA" id="ARBA00022840"/>
    </source>
</evidence>
<dbReference type="InterPro" id="IPR035965">
    <property type="entry name" value="PAS-like_dom_sf"/>
</dbReference>
<reference evidence="4 5" key="1">
    <citation type="submission" date="2010-08" db="EMBL/GenBank/DDBJ databases">
        <authorList>
            <person name="Weinstock G."/>
            <person name="Sodergren E."/>
            <person name="Clifton S."/>
            <person name="Fulton L."/>
            <person name="Fulton B."/>
            <person name="Courtney L."/>
            <person name="Fronick C."/>
            <person name="Harrison M."/>
            <person name="Strong C."/>
            <person name="Farmer C."/>
            <person name="Delahaunty K."/>
            <person name="Markovic C."/>
            <person name="Hall O."/>
            <person name="Minx P."/>
            <person name="Tomlinson C."/>
            <person name="Mitreva M."/>
            <person name="Hou S."/>
            <person name="Chen J."/>
            <person name="Wollam A."/>
            <person name="Pepin K.H."/>
            <person name="Johnson M."/>
            <person name="Bhonagiri V."/>
            <person name="Zhang X."/>
            <person name="Suruliraj S."/>
            <person name="Warren W."/>
            <person name="Chinwalla A."/>
            <person name="Mardis E.R."/>
            <person name="Wilson R.K."/>
        </authorList>
    </citation>
    <scope>NUCLEOTIDE SEQUENCE [LARGE SCALE GENOMIC DNA]</scope>
    <source>
        <strain evidence="4 5">F0359</strain>
    </source>
</reference>
<dbReference type="InterPro" id="IPR003593">
    <property type="entry name" value="AAA+_ATPase"/>
</dbReference>
<dbReference type="AlphaFoldDB" id="E2ZB96"/>
<dbReference type="eggNOG" id="COG3829">
    <property type="taxonomic scope" value="Bacteria"/>
</dbReference>
<proteinExistence type="predicted"/>
<dbReference type="Gene3D" id="3.30.450.20">
    <property type="entry name" value="PAS domain"/>
    <property type="match status" value="1"/>
</dbReference>
<dbReference type="Pfam" id="PF13188">
    <property type="entry name" value="PAS_8"/>
    <property type="match status" value="1"/>
</dbReference>
<dbReference type="GO" id="GO:0000156">
    <property type="term" value="F:phosphorelay response regulator activity"/>
    <property type="evidence" value="ECO:0007669"/>
    <property type="project" value="InterPro"/>
</dbReference>
<evidence type="ECO:0000256" key="1">
    <source>
        <dbReference type="ARBA" id="ARBA00022741"/>
    </source>
</evidence>
<evidence type="ECO:0000313" key="4">
    <source>
        <dbReference type="EMBL" id="EFQ04422.1"/>
    </source>
</evidence>
<dbReference type="Proteomes" id="UP000003195">
    <property type="component" value="Unassembled WGS sequence"/>
</dbReference>
<name>E2ZB96_9FIRM</name>
<dbReference type="GO" id="GO:0006355">
    <property type="term" value="P:regulation of DNA-templated transcription"/>
    <property type="evidence" value="ECO:0007669"/>
    <property type="project" value="InterPro"/>
</dbReference>
<dbReference type="SUPFAM" id="SSF55785">
    <property type="entry name" value="PYP-like sensor domain (PAS domain)"/>
    <property type="match status" value="1"/>
</dbReference>
<dbReference type="InterPro" id="IPR025662">
    <property type="entry name" value="Sigma_54_int_dom_ATP-bd_1"/>
</dbReference>
<dbReference type="PROSITE" id="PS00675">
    <property type="entry name" value="SIGMA54_INTERACT_1"/>
    <property type="match status" value="1"/>
</dbReference>
<dbReference type="PANTHER" id="PTHR32071:SF57">
    <property type="entry name" value="C4-DICARBOXYLATE TRANSPORT TRANSCRIPTIONAL REGULATORY PROTEIN DCTD"/>
    <property type="match status" value="1"/>
</dbReference>
<protein>
    <submittedName>
        <fullName evidence="4">Sigma-54 interaction domain protein</fullName>
    </submittedName>
</protein>
<keyword evidence="1" id="KW-0547">Nucleotide-binding</keyword>
<dbReference type="InterPro" id="IPR027417">
    <property type="entry name" value="P-loop_NTPase"/>
</dbReference>
<feature type="domain" description="Sigma-54 factor interaction" evidence="3">
    <location>
        <begin position="336"/>
        <end position="565"/>
    </location>
</feature>
<evidence type="ECO:0000259" key="3">
    <source>
        <dbReference type="PROSITE" id="PS50045"/>
    </source>
</evidence>
<dbReference type="PANTHER" id="PTHR32071">
    <property type="entry name" value="TRANSCRIPTIONAL REGULATORY PROTEIN"/>
    <property type="match status" value="1"/>
</dbReference>
<organism evidence="4 5">
    <name type="scientific">Megasphaera micronuciformis F0359</name>
    <dbReference type="NCBI Taxonomy" id="706434"/>
    <lineage>
        <taxon>Bacteria</taxon>
        <taxon>Bacillati</taxon>
        <taxon>Bacillota</taxon>
        <taxon>Negativicutes</taxon>
        <taxon>Veillonellales</taxon>
        <taxon>Veillonellaceae</taxon>
        <taxon>Megasphaera</taxon>
    </lineage>
</organism>
<keyword evidence="2" id="KW-0067">ATP-binding</keyword>
<evidence type="ECO:0000313" key="5">
    <source>
        <dbReference type="Proteomes" id="UP000003195"/>
    </source>
</evidence>
<comment type="caution">
    <text evidence="4">The sequence shown here is derived from an EMBL/GenBank/DDBJ whole genome shotgun (WGS) entry which is preliminary data.</text>
</comment>
<dbReference type="SMART" id="SM00382">
    <property type="entry name" value="AAA"/>
    <property type="match status" value="1"/>
</dbReference>
<dbReference type="Pfam" id="PF06506">
    <property type="entry name" value="PrpR_N"/>
    <property type="match status" value="1"/>
</dbReference>
<dbReference type="InterPro" id="IPR058031">
    <property type="entry name" value="AAA_lid_NorR"/>
</dbReference>
<dbReference type="EMBL" id="AECS01000021">
    <property type="protein sequence ID" value="EFQ04422.1"/>
    <property type="molecule type" value="Genomic_DNA"/>
</dbReference>
<dbReference type="InterPro" id="IPR010524">
    <property type="entry name" value="Sig_transdc_resp-reg_PrpR_N"/>
</dbReference>
<dbReference type="GO" id="GO:0005524">
    <property type="term" value="F:ATP binding"/>
    <property type="evidence" value="ECO:0007669"/>
    <property type="project" value="UniProtKB-KW"/>
</dbReference>
<keyword evidence="5" id="KW-1185">Reference proteome</keyword>
<dbReference type="PROSITE" id="PS00676">
    <property type="entry name" value="SIGMA54_INTERACT_2"/>
    <property type="match status" value="1"/>
</dbReference>
<dbReference type="Pfam" id="PF00158">
    <property type="entry name" value="Sigma54_activat"/>
    <property type="match status" value="1"/>
</dbReference>
<gene>
    <name evidence="4" type="ORF">HMPREF9429_00723</name>
</gene>
<accession>E2ZB96</accession>
<sequence length="641" mass="72655">MSVYSKEEEAMLMGKIVFLLADELLKKEVESILWIYRPEEEKKQIDTEIAIIELERVVEQAEQLIAQGAQVIITNSGSYQILSAAVKEIPVLCLYSSTSDTLYTLQQVKDYDTIHLLLSKNFMFNAAACPAELEQKLKIHAAYAIETTYQELRTIVNRIPVTQNTVIVGCTLLPQIANTPMPIMTIRPSESAILSVYQYACELVDFKRQGQSWGATMSAVLENYHDGIVVCDEEGNIYHVNKAAKKYLHYVDQGKNIASAFPSALNIEPRALCDKEKVITIRSYTLVLTATIFKVDNDTRYILNIRDVTELQHLEKNIRYKLSRTGLVAAHHFEDIKTCDEKMKSVIETAKVMATYEAPVLIQGQSGTGKELFAQSIHNYSIRHKGPFVAVNCAALPSDLLESELFGYVGGAFTGARKEGKAGLFELAHTGTIFLDEINSMSANIQSKLLRVLETKEVMRIGSDFVIPLDIRIISAANQDVVKEVSQERFRNDLFFRLNTLTLNLPTLDDRPSDITYLFASFMEQISRQPYSEECIPQALKKALQRHRWWGNIRELYSVALRYHVLGEEDKGDYGYLFDTPEEAIDINGEGLPDLDMKKLQHLFQQSLIHDLRAQGYTQSQVAKILHLSRQTVFTRLKEKE</sequence>
<dbReference type="InterPro" id="IPR025943">
    <property type="entry name" value="Sigma_54_int_dom_ATP-bd_2"/>
</dbReference>